<comment type="caution">
    <text evidence="1">The sequence shown here is derived from an EMBL/GenBank/DDBJ whole genome shotgun (WGS) entry which is preliminary data.</text>
</comment>
<keyword evidence="2" id="KW-1185">Reference proteome</keyword>
<dbReference type="Proteomes" id="UP000790377">
    <property type="component" value="Unassembled WGS sequence"/>
</dbReference>
<accession>A0ACB7ZQ10</accession>
<reference evidence="1" key="1">
    <citation type="journal article" date="2021" name="New Phytol.">
        <title>Evolutionary innovations through gain and loss of genes in the ectomycorrhizal Boletales.</title>
        <authorList>
            <person name="Wu G."/>
            <person name="Miyauchi S."/>
            <person name="Morin E."/>
            <person name="Kuo A."/>
            <person name="Drula E."/>
            <person name="Varga T."/>
            <person name="Kohler A."/>
            <person name="Feng B."/>
            <person name="Cao Y."/>
            <person name="Lipzen A."/>
            <person name="Daum C."/>
            <person name="Hundley H."/>
            <person name="Pangilinan J."/>
            <person name="Johnson J."/>
            <person name="Barry K."/>
            <person name="LaButti K."/>
            <person name="Ng V."/>
            <person name="Ahrendt S."/>
            <person name="Min B."/>
            <person name="Choi I.G."/>
            <person name="Park H."/>
            <person name="Plett J.M."/>
            <person name="Magnuson J."/>
            <person name="Spatafora J.W."/>
            <person name="Nagy L.G."/>
            <person name="Henrissat B."/>
            <person name="Grigoriev I.V."/>
            <person name="Yang Z.L."/>
            <person name="Xu J."/>
            <person name="Martin F.M."/>
        </authorList>
    </citation>
    <scope>NUCLEOTIDE SEQUENCE</scope>
    <source>
        <strain evidence="1">ATCC 28755</strain>
    </source>
</reference>
<sequence>MGRHLRKGVLYTRVLRTLGKNSLNGLPIFDLITHCFHPPPTSFAQSSDPIKHFTVLSEKVDALTQIVECRGSACPLAQQLRGVANDAIVTYSKEKLGLRNFAWRSEGALIINDLTSTSLYTQSSLETWKINLRSWITGIDLNTLKGLSPTTVLLDDMNMGGCWAMRGRAGRLPGVALTSFVNISHITINHMPAQLASDITTAPREIVLWGRIERSANVAGINRIRGNNAHNISALPEHPDYGLFLQLA</sequence>
<organism evidence="1 2">
    <name type="scientific">Hygrophoropsis aurantiaca</name>
    <dbReference type="NCBI Taxonomy" id="72124"/>
    <lineage>
        <taxon>Eukaryota</taxon>
        <taxon>Fungi</taxon>
        <taxon>Dikarya</taxon>
        <taxon>Basidiomycota</taxon>
        <taxon>Agaricomycotina</taxon>
        <taxon>Agaricomycetes</taxon>
        <taxon>Agaricomycetidae</taxon>
        <taxon>Boletales</taxon>
        <taxon>Coniophorineae</taxon>
        <taxon>Hygrophoropsidaceae</taxon>
        <taxon>Hygrophoropsis</taxon>
    </lineage>
</organism>
<name>A0ACB7ZQ10_9AGAM</name>
<dbReference type="EMBL" id="MU269096">
    <property type="protein sequence ID" value="KAH7903249.1"/>
    <property type="molecule type" value="Genomic_DNA"/>
</dbReference>
<evidence type="ECO:0000313" key="1">
    <source>
        <dbReference type="EMBL" id="KAH7903249.1"/>
    </source>
</evidence>
<evidence type="ECO:0000313" key="2">
    <source>
        <dbReference type="Proteomes" id="UP000790377"/>
    </source>
</evidence>
<proteinExistence type="predicted"/>
<gene>
    <name evidence="1" type="ORF">BJ138DRAFT_1120565</name>
</gene>
<protein>
    <submittedName>
        <fullName evidence="1">Uncharacterized protein</fullName>
    </submittedName>
</protein>